<evidence type="ECO:0000313" key="1">
    <source>
        <dbReference type="EMBL" id="KAL2852042.1"/>
    </source>
</evidence>
<name>A0ABR4KLB8_9EURO</name>
<protein>
    <submittedName>
        <fullName evidence="1">Uncharacterized protein</fullName>
    </submittedName>
</protein>
<organism evidence="1 2">
    <name type="scientific">Aspergillus pseudoustus</name>
    <dbReference type="NCBI Taxonomy" id="1810923"/>
    <lineage>
        <taxon>Eukaryota</taxon>
        <taxon>Fungi</taxon>
        <taxon>Dikarya</taxon>
        <taxon>Ascomycota</taxon>
        <taxon>Pezizomycotina</taxon>
        <taxon>Eurotiomycetes</taxon>
        <taxon>Eurotiomycetidae</taxon>
        <taxon>Eurotiales</taxon>
        <taxon>Aspergillaceae</taxon>
        <taxon>Aspergillus</taxon>
        <taxon>Aspergillus subgen. Nidulantes</taxon>
    </lineage>
</organism>
<dbReference type="EMBL" id="JBFXLU010000026">
    <property type="protein sequence ID" value="KAL2852042.1"/>
    <property type="molecule type" value="Genomic_DNA"/>
</dbReference>
<accession>A0ABR4KLB8</accession>
<sequence>MQHDAGPQIHKNGKTCRAIPHHPIVPIWGLWHPRLCGVLQETDRTGEADSRFKSILLFLRLFVLSIQHPASRMILFSIAFFLFLEATSALAQINGTTTISSTGPTYCPPVVGGPEVHQTEELGYDEYWCCTPTTTLTLGPEAQQTIGMVLVDGCGHTSTVPPDNPQFPTETNQANTLSPVKDSAVIFGLGALLPALPFFV</sequence>
<proteinExistence type="predicted"/>
<comment type="caution">
    <text evidence="1">The sequence shown here is derived from an EMBL/GenBank/DDBJ whole genome shotgun (WGS) entry which is preliminary data.</text>
</comment>
<keyword evidence="2" id="KW-1185">Reference proteome</keyword>
<reference evidence="1 2" key="1">
    <citation type="submission" date="2024-07" db="EMBL/GenBank/DDBJ databases">
        <title>Section-level genome sequencing and comparative genomics of Aspergillus sections Usti and Cavernicolus.</title>
        <authorList>
            <consortium name="Lawrence Berkeley National Laboratory"/>
            <person name="Nybo J.L."/>
            <person name="Vesth T.C."/>
            <person name="Theobald S."/>
            <person name="Frisvad J.C."/>
            <person name="Larsen T.O."/>
            <person name="Kjaerboelling I."/>
            <person name="Rothschild-Mancinelli K."/>
            <person name="Lyhne E.K."/>
            <person name="Kogle M.E."/>
            <person name="Barry K."/>
            <person name="Clum A."/>
            <person name="Na H."/>
            <person name="Ledsgaard L."/>
            <person name="Lin J."/>
            <person name="Lipzen A."/>
            <person name="Kuo A."/>
            <person name="Riley R."/>
            <person name="Mondo S."/>
            <person name="Labutti K."/>
            <person name="Haridas S."/>
            <person name="Pangalinan J."/>
            <person name="Salamov A.A."/>
            <person name="Simmons B.A."/>
            <person name="Magnuson J.K."/>
            <person name="Chen J."/>
            <person name="Drula E."/>
            <person name="Henrissat B."/>
            <person name="Wiebenga A."/>
            <person name="Lubbers R.J."/>
            <person name="Gomes A.C."/>
            <person name="Makela M.R."/>
            <person name="Stajich J."/>
            <person name="Grigoriev I.V."/>
            <person name="Mortensen U.H."/>
            <person name="De Vries R.P."/>
            <person name="Baker S.E."/>
            <person name="Andersen M.R."/>
        </authorList>
    </citation>
    <scope>NUCLEOTIDE SEQUENCE [LARGE SCALE GENOMIC DNA]</scope>
    <source>
        <strain evidence="1 2">CBS 123904</strain>
    </source>
</reference>
<dbReference type="Proteomes" id="UP001610446">
    <property type="component" value="Unassembled WGS sequence"/>
</dbReference>
<evidence type="ECO:0000313" key="2">
    <source>
        <dbReference type="Proteomes" id="UP001610446"/>
    </source>
</evidence>
<gene>
    <name evidence="1" type="ORF">BJY01DRAFT_100359</name>
</gene>